<organism evidence="2 3">
    <name type="scientific">Alistipes communis</name>
    <dbReference type="NCBI Taxonomy" id="2585118"/>
    <lineage>
        <taxon>Bacteria</taxon>
        <taxon>Pseudomonadati</taxon>
        <taxon>Bacteroidota</taxon>
        <taxon>Bacteroidia</taxon>
        <taxon>Bacteroidales</taxon>
        <taxon>Rikenellaceae</taxon>
        <taxon>Alistipes</taxon>
    </lineage>
</organism>
<sequence>MRLLAAVALLIAAAGCKDDEGPTLGQPALLSIQDATADAEVITVESPKKQTLDIRVEAEQISGNYITVVFKTAPELVGTYNAAHGTSYKLCPSEAYEFSTTEVMLPRYNTLSSTMKVELFSERMPDEEPYLLPITIDSIKGDSQATVSPTGSVRYILFNKLVKPGPPAPVLLERSGWKVLAAPKAKPNYEVEKMFDKDINTFGYCNADEEKADPPYDFVIDLGKEVTVRGFQFNQRYMTTGKPEDGARYGIAHLEVWTAKEIAGDGLGAANDANWTYTQTYRDNRTDPDSPLDPMSVVISPMLDDYQHARYVRLRIHASYTNKTYNPTFRGWCIAELNVWGNNELLE</sequence>
<keyword evidence="3" id="KW-1185">Reference proteome</keyword>
<dbReference type="InterPro" id="IPR013728">
    <property type="entry name" value="BT_3987-like_N"/>
</dbReference>
<dbReference type="Gene3D" id="2.60.40.1740">
    <property type="entry name" value="hypothetical protein (bacova_03559)"/>
    <property type="match status" value="1"/>
</dbReference>
<dbReference type="KEGG" id="acou:A5CBH24_09120"/>
<gene>
    <name evidence="2" type="ORF">A5CBH24_09120</name>
</gene>
<dbReference type="InterPro" id="IPR008979">
    <property type="entry name" value="Galactose-bd-like_sf"/>
</dbReference>
<reference evidence="3" key="1">
    <citation type="submission" date="2019-06" db="EMBL/GenBank/DDBJ databases">
        <title>Alistipes onderdonkii subsp. vulgaris subsp. nov., Alistipes dispar sp. nov. and Alistipes communis sp. nov., isolated from human faeces, and creation of Alistipes onderdonkii subsp. onderdonkii subsp. nov.</title>
        <authorList>
            <person name="Sakamoto M."/>
            <person name="Ikeyama N."/>
            <person name="Ogata Y."/>
            <person name="Suda W."/>
            <person name="Iino T."/>
            <person name="Hattori M."/>
            <person name="Ohkuma M."/>
        </authorList>
    </citation>
    <scope>NUCLEOTIDE SEQUENCE [LARGE SCALE GENOMIC DNA]</scope>
    <source>
        <strain evidence="3">5CBH24</strain>
    </source>
</reference>
<name>A0A4Y1WTK3_9BACT</name>
<protein>
    <submittedName>
        <fullName evidence="2">Exo-alpha-sialidase</fullName>
    </submittedName>
</protein>
<dbReference type="AlphaFoldDB" id="A0A4Y1WTK3"/>
<dbReference type="PROSITE" id="PS51257">
    <property type="entry name" value="PROKAR_LIPOPROTEIN"/>
    <property type="match status" value="1"/>
</dbReference>
<dbReference type="EMBL" id="AP019735">
    <property type="protein sequence ID" value="BBL03599.1"/>
    <property type="molecule type" value="Genomic_DNA"/>
</dbReference>
<dbReference type="SUPFAM" id="SSF49785">
    <property type="entry name" value="Galactose-binding domain-like"/>
    <property type="match status" value="1"/>
</dbReference>
<dbReference type="Proteomes" id="UP000318946">
    <property type="component" value="Chromosome"/>
</dbReference>
<evidence type="ECO:0000313" key="3">
    <source>
        <dbReference type="Proteomes" id="UP000318946"/>
    </source>
</evidence>
<dbReference type="Pfam" id="PF08522">
    <property type="entry name" value="BT_3987-like_N"/>
    <property type="match status" value="1"/>
</dbReference>
<feature type="domain" description="BT-3987-like N-terminal" evidence="1">
    <location>
        <begin position="42"/>
        <end position="142"/>
    </location>
</feature>
<evidence type="ECO:0000259" key="1">
    <source>
        <dbReference type="Pfam" id="PF08522"/>
    </source>
</evidence>
<accession>A0A4Y1WTK3</accession>
<proteinExistence type="predicted"/>
<dbReference type="Gene3D" id="2.60.120.260">
    <property type="entry name" value="Galactose-binding domain-like"/>
    <property type="match status" value="1"/>
</dbReference>
<evidence type="ECO:0000313" key="2">
    <source>
        <dbReference type="EMBL" id="BBL03599.1"/>
    </source>
</evidence>